<dbReference type="AlphaFoldDB" id="A0A1I5XEY6"/>
<gene>
    <name evidence="3" type="ORF">SAMN05216177_110198</name>
</gene>
<evidence type="ECO:0000256" key="1">
    <source>
        <dbReference type="SAM" id="MobiDB-lite"/>
    </source>
</evidence>
<reference evidence="4" key="1">
    <citation type="submission" date="2016-10" db="EMBL/GenBank/DDBJ databases">
        <authorList>
            <person name="Varghese N."/>
            <person name="Submissions S."/>
        </authorList>
    </citation>
    <scope>NUCLEOTIDE SEQUENCE [LARGE SCALE GENOMIC DNA]</scope>
    <source>
        <strain evidence="4">JCM 15604</strain>
    </source>
</reference>
<dbReference type="Pfam" id="PF20605">
    <property type="entry name" value="Antitox_RHH"/>
    <property type="match status" value="1"/>
</dbReference>
<dbReference type="EMBL" id="FOXK01000010">
    <property type="protein sequence ID" value="SFQ30543.1"/>
    <property type="molecule type" value="Genomic_DNA"/>
</dbReference>
<name>A0A1I5XEY6_9GAMM</name>
<organism evidence="3 4">
    <name type="scientific">Ectopseudomonas toyotomiensis</name>
    <dbReference type="NCBI Taxonomy" id="554344"/>
    <lineage>
        <taxon>Bacteria</taxon>
        <taxon>Pseudomonadati</taxon>
        <taxon>Pseudomonadota</taxon>
        <taxon>Gammaproteobacteria</taxon>
        <taxon>Pseudomonadales</taxon>
        <taxon>Pseudomonadaceae</taxon>
        <taxon>Ectopseudomonas</taxon>
    </lineage>
</organism>
<sequence>MPKAHLQQSAKSDNVEKAIEPMDVPRARQVHKEGEVNISAYFPADVKSSLRLVQSRNGKNVKDCLAEALLDLFIKHDVPVPLSMKMSGDR</sequence>
<evidence type="ECO:0000313" key="4">
    <source>
        <dbReference type="Proteomes" id="UP000182025"/>
    </source>
</evidence>
<accession>A0A1I5XEY6</accession>
<protein>
    <recommendedName>
        <fullName evidence="2">Antitoxin-like ribbon-helix-helix domain-containing protein</fullName>
    </recommendedName>
</protein>
<evidence type="ECO:0000259" key="2">
    <source>
        <dbReference type="Pfam" id="PF20605"/>
    </source>
</evidence>
<dbReference type="Proteomes" id="UP000182025">
    <property type="component" value="Unassembled WGS sequence"/>
</dbReference>
<dbReference type="RefSeq" id="WP_074917979.1">
    <property type="nucleotide sequence ID" value="NZ_FOXK01000010.1"/>
</dbReference>
<feature type="region of interest" description="Disordered" evidence="1">
    <location>
        <begin position="1"/>
        <end position="23"/>
    </location>
</feature>
<keyword evidence="4" id="KW-1185">Reference proteome</keyword>
<feature type="compositionally biased region" description="Polar residues" evidence="1">
    <location>
        <begin position="1"/>
        <end position="12"/>
    </location>
</feature>
<feature type="compositionally biased region" description="Basic and acidic residues" evidence="1">
    <location>
        <begin position="13"/>
        <end position="23"/>
    </location>
</feature>
<dbReference type="InterPro" id="IPR046765">
    <property type="entry name" value="Antitox_RHH"/>
</dbReference>
<proteinExistence type="predicted"/>
<feature type="domain" description="Antitoxin-like ribbon-helix-helix" evidence="2">
    <location>
        <begin position="33"/>
        <end position="77"/>
    </location>
</feature>
<evidence type="ECO:0000313" key="3">
    <source>
        <dbReference type="EMBL" id="SFQ30543.1"/>
    </source>
</evidence>